<keyword evidence="3" id="KW-1185">Reference proteome</keyword>
<evidence type="ECO:0000313" key="3">
    <source>
        <dbReference type="Proteomes" id="UP000231644"/>
    </source>
</evidence>
<dbReference type="EMBL" id="FOLX01000001">
    <property type="protein sequence ID" value="SFC75542.1"/>
    <property type="molecule type" value="Genomic_DNA"/>
</dbReference>
<evidence type="ECO:0000313" key="2">
    <source>
        <dbReference type="EMBL" id="SFC75542.1"/>
    </source>
</evidence>
<feature type="chain" id="PRO_5014180079" description="ATP-dependent transcriptional regulator" evidence="1">
    <location>
        <begin position="21"/>
        <end position="474"/>
    </location>
</feature>
<keyword evidence="1" id="KW-0732">Signal</keyword>
<name>A0A1I1LSR4_9RHOB</name>
<evidence type="ECO:0000256" key="1">
    <source>
        <dbReference type="SAM" id="SignalP"/>
    </source>
</evidence>
<dbReference type="InterPro" id="IPR021323">
    <property type="entry name" value="DUF2927"/>
</dbReference>
<dbReference type="STRING" id="517719.SAMN05421762_2085"/>
<dbReference type="Pfam" id="PF11150">
    <property type="entry name" value="DUF2927"/>
    <property type="match status" value="1"/>
</dbReference>
<dbReference type="PROSITE" id="PS51257">
    <property type="entry name" value="PROKAR_LIPOPROTEIN"/>
    <property type="match status" value="1"/>
</dbReference>
<reference evidence="2 3" key="1">
    <citation type="submission" date="2016-10" db="EMBL/GenBank/DDBJ databases">
        <authorList>
            <person name="de Groot N.N."/>
        </authorList>
    </citation>
    <scope>NUCLEOTIDE SEQUENCE [LARGE SCALE GENOMIC DNA]</scope>
    <source>
        <strain evidence="2 3">DSM 29619</strain>
    </source>
</reference>
<accession>A0A1I1LSR4</accession>
<proteinExistence type="predicted"/>
<sequence>MKARHRFSLTPLRFAPLAFALSACIGPMTSPEGGVSGLPVSDEMPSRAAQVSLPVLPPMKVFAGSAPLAPTRANAEIAQDFMDLSFRLESGRSLPVLTRFEGPIRIAVTGAPAPGMTDDLRRLVTRLRTEAGLDLDFGTGANQITVQAVSSKKIRQYLPDAACFVVPGITSLEQYHAARRRGDTDWAQLQQRDRIAIFVPNDVSPQESRDCLHEELAQALGPLNDLYRLPDSTFNDDNMNTVLTGFDMLILRATYAPELRSGMTRDQVARRLPALLARLNPEGQRRAARPLPPTPAAWIEAVQAALGPKGNIAARTAAANRALVIARSEGWQDHRLAFSHFTVARLVQSFDRDTAFAHLTRALRIYRARPETAPHAAHVAAQLAAHAIHGGDGDMALALLDGQEGVARRSENAALLASVQMLRAEALELTGRPQDAGSVRLDSLGWARYGFGPDWAVRAKLNEISALRPASVRG</sequence>
<evidence type="ECO:0008006" key="4">
    <source>
        <dbReference type="Google" id="ProtNLM"/>
    </source>
</evidence>
<organism evidence="2 3">
    <name type="scientific">Pseudooceanicola nitratireducens</name>
    <dbReference type="NCBI Taxonomy" id="517719"/>
    <lineage>
        <taxon>Bacteria</taxon>
        <taxon>Pseudomonadati</taxon>
        <taxon>Pseudomonadota</taxon>
        <taxon>Alphaproteobacteria</taxon>
        <taxon>Rhodobacterales</taxon>
        <taxon>Paracoccaceae</taxon>
        <taxon>Pseudooceanicola</taxon>
    </lineage>
</organism>
<dbReference type="AlphaFoldDB" id="A0A1I1LSR4"/>
<gene>
    <name evidence="2" type="ORF">SAMN05421762_2085</name>
</gene>
<dbReference type="Proteomes" id="UP000231644">
    <property type="component" value="Unassembled WGS sequence"/>
</dbReference>
<protein>
    <recommendedName>
        <fullName evidence="4">ATP-dependent transcriptional regulator</fullName>
    </recommendedName>
</protein>
<feature type="signal peptide" evidence="1">
    <location>
        <begin position="1"/>
        <end position="20"/>
    </location>
</feature>